<dbReference type="Proteomes" id="UP000005239">
    <property type="component" value="Unassembled WGS sequence"/>
</dbReference>
<evidence type="ECO:0000256" key="4">
    <source>
        <dbReference type="ARBA" id="ARBA00022630"/>
    </source>
</evidence>
<dbReference type="PANTHER" id="PTHR42737">
    <property type="entry name" value="GLUTATHIONE REDUCTASE"/>
    <property type="match status" value="1"/>
</dbReference>
<evidence type="ECO:0000256" key="10">
    <source>
        <dbReference type="ARBA" id="ARBA00023284"/>
    </source>
</evidence>
<dbReference type="SUPFAM" id="SSF51905">
    <property type="entry name" value="FAD/NAD(P)-binding domain"/>
    <property type="match status" value="1"/>
</dbReference>
<proteinExistence type="inferred from homology"/>
<keyword evidence="10 11" id="KW-0676">Redox-active center</keyword>
<evidence type="ECO:0000256" key="6">
    <source>
        <dbReference type="ARBA" id="ARBA00022857"/>
    </source>
</evidence>
<name>A0A2A6CAT1_PRIPA</name>
<evidence type="ECO:0000256" key="11">
    <source>
        <dbReference type="RuleBase" id="RU003691"/>
    </source>
</evidence>
<dbReference type="InterPro" id="IPR012999">
    <property type="entry name" value="Pyr_OxRdtase_I_AS"/>
</dbReference>
<keyword evidence="13" id="KW-1185">Reference proteome</keyword>
<gene>
    <name evidence="12" type="primary">WBGene00098396</name>
</gene>
<dbReference type="GO" id="GO:0004791">
    <property type="term" value="F:thioredoxin-disulfide reductase (NADPH) activity"/>
    <property type="evidence" value="ECO:0000318"/>
    <property type="project" value="GO_Central"/>
</dbReference>
<evidence type="ECO:0000256" key="2">
    <source>
        <dbReference type="ARBA" id="ARBA00007532"/>
    </source>
</evidence>
<dbReference type="SUPFAM" id="SSF55424">
    <property type="entry name" value="FAD/NAD-linked reductases, dimerisation (C-terminal) domain"/>
    <property type="match status" value="1"/>
</dbReference>
<evidence type="ECO:0000256" key="7">
    <source>
        <dbReference type="ARBA" id="ARBA00022933"/>
    </source>
</evidence>
<evidence type="ECO:0000256" key="5">
    <source>
        <dbReference type="ARBA" id="ARBA00022827"/>
    </source>
</evidence>
<dbReference type="PROSITE" id="PS00076">
    <property type="entry name" value="PYRIDINE_REDOX_1"/>
    <property type="match status" value="1"/>
</dbReference>
<dbReference type="InterPro" id="IPR036188">
    <property type="entry name" value="FAD/NAD-bd_sf"/>
</dbReference>
<dbReference type="GO" id="GO:0042395">
    <property type="term" value="P:ecdysis, collagen and cuticulin-based cuticle"/>
    <property type="evidence" value="ECO:0007669"/>
    <property type="project" value="EnsemblMetazoa"/>
</dbReference>
<organism evidence="12 13">
    <name type="scientific">Pristionchus pacificus</name>
    <name type="common">Parasitic nematode worm</name>
    <dbReference type="NCBI Taxonomy" id="54126"/>
    <lineage>
        <taxon>Eukaryota</taxon>
        <taxon>Metazoa</taxon>
        <taxon>Ecdysozoa</taxon>
        <taxon>Nematoda</taxon>
        <taxon>Chromadorea</taxon>
        <taxon>Rhabditida</taxon>
        <taxon>Rhabditina</taxon>
        <taxon>Diplogasteromorpha</taxon>
        <taxon>Diplogasteroidea</taxon>
        <taxon>Neodiplogasteridae</taxon>
        <taxon>Pristionchus</taxon>
    </lineage>
</organism>
<keyword evidence="9" id="KW-1015">Disulfide bond</keyword>
<dbReference type="PANTHER" id="PTHR42737:SF8">
    <property type="entry name" value="THIOREDOXIN-DISULFIDE REDUCTASE"/>
    <property type="match status" value="1"/>
</dbReference>
<dbReference type="GO" id="GO:0050660">
    <property type="term" value="F:flavin adenine dinucleotide binding"/>
    <property type="evidence" value="ECO:0007669"/>
    <property type="project" value="InterPro"/>
</dbReference>
<dbReference type="InterPro" id="IPR023753">
    <property type="entry name" value="FAD/NAD-binding_dom"/>
</dbReference>
<dbReference type="GO" id="GO:0005737">
    <property type="term" value="C:cytoplasm"/>
    <property type="evidence" value="ECO:0000318"/>
    <property type="project" value="GO_Central"/>
</dbReference>
<dbReference type="GO" id="GO:0005829">
    <property type="term" value="C:cytosol"/>
    <property type="evidence" value="ECO:0000318"/>
    <property type="project" value="GO_Central"/>
</dbReference>
<dbReference type="FunFam" id="3.50.50.60:FF:000012">
    <property type="entry name" value="Thioredoxin reductase 1, cytoplasmic"/>
    <property type="match status" value="1"/>
</dbReference>
<dbReference type="PRINTS" id="PR00368">
    <property type="entry name" value="FADPNR"/>
</dbReference>
<dbReference type="EC" id="1.8.1.9" evidence="3"/>
<sequence length="802" mass="88126">MSKQVYKRYLRLVTQWPKDQHKNPSRDLAVYLGKQVEAAFAKDAPTLNASLCEKKLNSLEQILSNKWADAYPHNYKSGSFGLTLEQVEQLTSDTSRKQLGLAPKKGILKSLFSFLPISSNRSYSTVSSHSLLSSRMGAVVAVLRGCSTKEGEGEDKRLPDPGGGRTSSMYRASAMEERGANGKEAFKKATEAKVAVVFTGQKTEALPGKPKTDAWYALYRAHNARKAAICYLEENEEEKKRITSILHEAGVTEMEEILVKESALPEIEKYTGLKGMPIVFIKGCPVGDESAVRSVVEGGRLSEWVKDHEYDLIVIGGGSGGLAAAKEAASLGWKVACLDFVKPSPLGTSWGLGGTCVNVGCIPKKLMHQSALLGHSINDARSFGWKLPPKAEIVHDWKILKQNVQDHIGSLNWGYRVALREKTVNYVNGYGVFTGTHEISATDKKGKVTKLTADRFLLATGLRPRYPEIPGAKEYCVTSDDLFSLPYSPGKTLCVGASYVSLECAGFLKGMGYDVSVMVRSILLRGFDQDIAERIRKQMADDGIKFVSSVPTRVEELEPRTKESAGRLKVYFNLKKEDGTEEETSEEFNTVLIAIGRDAVTADLGLNLPGVRMDKNGKIVGRRTEQSFTCPYVYAVGDVLSGCPELTPVAIHAGRALMRRLKGKMELTDYDAIPTTVFTPLEYGCCGLSEEAAIARFGKEDVIVYHNVFLPLEYTVPDRKEKEHCYLKLVCRASDHDRILGFHILCPSAGEVTQGFGIALKLNAKKEDFDTLIGIHPTVAENFTTLTLVKKEGDEELKATGC</sequence>
<dbReference type="InterPro" id="IPR046952">
    <property type="entry name" value="GSHR/TRXR-like"/>
</dbReference>
<comment type="similarity">
    <text evidence="2 11">Belongs to the class-I pyridine nucleotide-disulfide oxidoreductase family.</text>
</comment>
<protein>
    <recommendedName>
        <fullName evidence="3">thioredoxin-disulfide reductase (NADPH)</fullName>
        <ecNumber evidence="3">1.8.1.9</ecNumber>
    </recommendedName>
</protein>
<accession>A0A8R1YBS4</accession>
<evidence type="ECO:0000313" key="13">
    <source>
        <dbReference type="Proteomes" id="UP000005239"/>
    </source>
</evidence>
<accession>A0A2A6CAT1</accession>
<dbReference type="PRINTS" id="PR00411">
    <property type="entry name" value="PNDRDTASEI"/>
</dbReference>
<comment type="cofactor">
    <cofactor evidence="1">
        <name>FAD</name>
        <dbReference type="ChEBI" id="CHEBI:57692"/>
    </cofactor>
</comment>
<dbReference type="GO" id="GO:0005739">
    <property type="term" value="C:mitochondrion"/>
    <property type="evidence" value="ECO:0000318"/>
    <property type="project" value="GO_Central"/>
</dbReference>
<dbReference type="OrthoDB" id="5956163at2759"/>
<dbReference type="GO" id="GO:0045454">
    <property type="term" value="P:cell redox homeostasis"/>
    <property type="evidence" value="ECO:0000318"/>
    <property type="project" value="GO_Central"/>
</dbReference>
<keyword evidence="8 11" id="KW-0560">Oxidoreductase</keyword>
<dbReference type="InterPro" id="IPR006338">
    <property type="entry name" value="Thioredoxin/glutathione_Rdtase"/>
</dbReference>
<keyword evidence="4 11" id="KW-0285">Flavoprotein</keyword>
<dbReference type="Pfam" id="PF07992">
    <property type="entry name" value="Pyr_redox_2"/>
    <property type="match status" value="1"/>
</dbReference>
<dbReference type="Pfam" id="PF20180">
    <property type="entry name" value="UQCC2_CBP6"/>
    <property type="match status" value="1"/>
</dbReference>
<evidence type="ECO:0000256" key="8">
    <source>
        <dbReference type="ARBA" id="ARBA00023002"/>
    </source>
</evidence>
<evidence type="ECO:0000256" key="3">
    <source>
        <dbReference type="ARBA" id="ARBA00012610"/>
    </source>
</evidence>
<dbReference type="Gene3D" id="3.50.50.60">
    <property type="entry name" value="FAD/NAD(P)-binding domain"/>
    <property type="match status" value="2"/>
</dbReference>
<evidence type="ECO:0000313" key="12">
    <source>
        <dbReference type="EnsemblMetazoa" id="PPA08842.1"/>
    </source>
</evidence>
<dbReference type="InterPro" id="IPR004099">
    <property type="entry name" value="Pyr_nucl-diS_OxRdtase_dimer"/>
</dbReference>
<evidence type="ECO:0000256" key="1">
    <source>
        <dbReference type="ARBA" id="ARBA00001974"/>
    </source>
</evidence>
<evidence type="ECO:0000256" key="9">
    <source>
        <dbReference type="ARBA" id="ARBA00023157"/>
    </source>
</evidence>
<reference evidence="12" key="2">
    <citation type="submission" date="2022-06" db="UniProtKB">
        <authorList>
            <consortium name="EnsemblMetazoa"/>
        </authorList>
    </citation>
    <scope>IDENTIFICATION</scope>
    <source>
        <strain evidence="12">PS312</strain>
    </source>
</reference>
<keyword evidence="6" id="KW-0521">NADP</keyword>
<dbReference type="NCBIfam" id="TIGR01438">
    <property type="entry name" value="TGR"/>
    <property type="match status" value="1"/>
</dbReference>
<dbReference type="Pfam" id="PF02852">
    <property type="entry name" value="Pyr_redox_dim"/>
    <property type="match status" value="1"/>
</dbReference>
<dbReference type="FunFam" id="3.30.390.30:FF:000004">
    <property type="entry name" value="Thioredoxin reductase 1, cytoplasmic"/>
    <property type="match status" value="1"/>
</dbReference>
<dbReference type="EnsemblMetazoa" id="PPA08842.1">
    <property type="protein sequence ID" value="PPA08842.1"/>
    <property type="gene ID" value="WBGene00098396"/>
</dbReference>
<dbReference type="Gene3D" id="3.30.390.30">
    <property type="match status" value="1"/>
</dbReference>
<reference evidence="13" key="1">
    <citation type="journal article" date="2008" name="Nat. Genet.">
        <title>The Pristionchus pacificus genome provides a unique perspective on nematode lifestyle and parasitism.</title>
        <authorList>
            <person name="Dieterich C."/>
            <person name="Clifton S.W."/>
            <person name="Schuster L.N."/>
            <person name="Chinwalla A."/>
            <person name="Delehaunty K."/>
            <person name="Dinkelacker I."/>
            <person name="Fulton L."/>
            <person name="Fulton R."/>
            <person name="Godfrey J."/>
            <person name="Minx P."/>
            <person name="Mitreva M."/>
            <person name="Roeseler W."/>
            <person name="Tian H."/>
            <person name="Witte H."/>
            <person name="Yang S.P."/>
            <person name="Wilson R.K."/>
            <person name="Sommer R.J."/>
        </authorList>
    </citation>
    <scope>NUCLEOTIDE SEQUENCE [LARGE SCALE GENOMIC DNA]</scope>
    <source>
        <strain evidence="13">PS312</strain>
    </source>
</reference>
<dbReference type="InterPro" id="IPR016156">
    <property type="entry name" value="FAD/NAD-linked_Rdtase_dimer_sf"/>
</dbReference>
<dbReference type="AlphaFoldDB" id="A0A2A6CAT1"/>
<keyword evidence="5 11" id="KW-0274">FAD</keyword>
<keyword evidence="7" id="KW-0712">Selenocysteine</keyword>